<evidence type="ECO:0000256" key="2">
    <source>
        <dbReference type="SAM" id="SignalP"/>
    </source>
</evidence>
<feature type="signal peptide" evidence="2">
    <location>
        <begin position="1"/>
        <end position="17"/>
    </location>
</feature>
<dbReference type="Pfam" id="PF03067">
    <property type="entry name" value="LPMO_10"/>
    <property type="match status" value="2"/>
</dbReference>
<feature type="region of interest" description="Disordered" evidence="1">
    <location>
        <begin position="245"/>
        <end position="273"/>
    </location>
</feature>
<protein>
    <recommendedName>
        <fullName evidence="3">Chitin-binding type-4 domain-containing protein</fullName>
    </recommendedName>
</protein>
<keyword evidence="2" id="KW-0732">Signal</keyword>
<feature type="compositionally biased region" description="Basic residues" evidence="1">
    <location>
        <begin position="260"/>
        <end position="273"/>
    </location>
</feature>
<evidence type="ECO:0000259" key="3">
    <source>
        <dbReference type="Pfam" id="PF03067"/>
    </source>
</evidence>
<evidence type="ECO:0000313" key="5">
    <source>
        <dbReference type="Proteomes" id="UP000791440"/>
    </source>
</evidence>
<keyword evidence="5" id="KW-1185">Reference proteome</keyword>
<dbReference type="Proteomes" id="UP000791440">
    <property type="component" value="Unassembled WGS sequence"/>
</dbReference>
<proteinExistence type="predicted"/>
<sequence>MWRLFLTIASMLVLVAGHGRVIQPTSRASAWRAGFPTKPDYDDDGVNCGGMWHQWSYNKGKCGICGDRYDAKPPRAHELGGTYGEGIIVAHYLPSSVFTVTVHLTTSHKGFWEFKLCPDPHRNDQECFDEYPLELEEGGTKYYPTRGSVKYDVNYRLPSGLVCDHCVLQWRYTAGNNWGICPNGTGGLGCGNQEQFGACSDVSIGAGKSGLKYKPEGYDDMPSVLLHYLSKGYYDLQDPSLKEVVPASSHSKNKSPNIKNKLKRKKQRKNKKRMKFYKQKKMQLSVVVLAALVASVMGHGRLHKPVGRASAWRFGYQRTANYDDNGLNCGGFYHQCGICGDPYDAPAPRRHELGGIYGDGTIYAEYSPGETIDTIIAITAYHKGYWELRICDDPLNNEDECFKYLLELEEGGTKYYPPSAGEYNVRYKLPKGLVCDHCVLQWQYTAGNNWGVCKNGSQGLGCGNQETFRSCADIAIKGAPVEEVPDIPVENPIICLNHIGN</sequence>
<dbReference type="AlphaFoldDB" id="A0A921YX05"/>
<feature type="domain" description="Chitin-binding type-4" evidence="3">
    <location>
        <begin position="18"/>
        <end position="202"/>
    </location>
</feature>
<feature type="chain" id="PRO_5038276369" description="Chitin-binding type-4 domain-containing protein" evidence="2">
    <location>
        <begin position="18"/>
        <end position="501"/>
    </location>
</feature>
<feature type="compositionally biased region" description="Polar residues" evidence="1">
    <location>
        <begin position="248"/>
        <end position="258"/>
    </location>
</feature>
<gene>
    <name evidence="4" type="ORF">O3G_MSEX004999</name>
</gene>
<accession>A0A921YX05</accession>
<reference evidence="4" key="2">
    <citation type="submission" date="2020-12" db="EMBL/GenBank/DDBJ databases">
        <authorList>
            <person name="Kanost M."/>
        </authorList>
    </citation>
    <scope>NUCLEOTIDE SEQUENCE</scope>
</reference>
<feature type="domain" description="Chitin-binding type-4" evidence="3">
    <location>
        <begin position="299"/>
        <end position="474"/>
    </location>
</feature>
<dbReference type="PANTHER" id="PTHR21113:SF4">
    <property type="entry name" value="CHITIN-BINDING TYPE-4 DOMAIN-CONTAINING PROTEIN"/>
    <property type="match status" value="1"/>
</dbReference>
<dbReference type="EMBL" id="JH668345">
    <property type="protein sequence ID" value="KAG6447510.1"/>
    <property type="molecule type" value="Genomic_DNA"/>
</dbReference>
<dbReference type="EMBL" id="JH668345">
    <property type="protein sequence ID" value="KAG6447511.1"/>
    <property type="molecule type" value="Genomic_DNA"/>
</dbReference>
<comment type="caution">
    <text evidence="4">The sequence shown here is derived from an EMBL/GenBank/DDBJ whole genome shotgun (WGS) entry which is preliminary data.</text>
</comment>
<dbReference type="InterPro" id="IPR004302">
    <property type="entry name" value="Cellulose/chitin-bd_N"/>
</dbReference>
<evidence type="ECO:0000313" key="4">
    <source>
        <dbReference type="EMBL" id="KAG6447511.1"/>
    </source>
</evidence>
<name>A0A921YX05_MANSE</name>
<organism evidence="4 5">
    <name type="scientific">Manduca sexta</name>
    <name type="common">Tobacco hawkmoth</name>
    <name type="synonym">Tobacco hornworm</name>
    <dbReference type="NCBI Taxonomy" id="7130"/>
    <lineage>
        <taxon>Eukaryota</taxon>
        <taxon>Metazoa</taxon>
        <taxon>Ecdysozoa</taxon>
        <taxon>Arthropoda</taxon>
        <taxon>Hexapoda</taxon>
        <taxon>Insecta</taxon>
        <taxon>Pterygota</taxon>
        <taxon>Neoptera</taxon>
        <taxon>Endopterygota</taxon>
        <taxon>Lepidoptera</taxon>
        <taxon>Glossata</taxon>
        <taxon>Ditrysia</taxon>
        <taxon>Bombycoidea</taxon>
        <taxon>Sphingidae</taxon>
        <taxon>Sphinginae</taxon>
        <taxon>Sphingini</taxon>
        <taxon>Manduca</taxon>
    </lineage>
</organism>
<dbReference type="PANTHER" id="PTHR21113">
    <property type="entry name" value="AGAP001705-PA"/>
    <property type="match status" value="1"/>
</dbReference>
<reference evidence="4" key="1">
    <citation type="journal article" date="2016" name="Insect Biochem. Mol. Biol.">
        <title>Multifaceted biological insights from a draft genome sequence of the tobacco hornworm moth, Manduca sexta.</title>
        <authorList>
            <person name="Kanost M.R."/>
            <person name="Arrese E.L."/>
            <person name="Cao X."/>
            <person name="Chen Y.R."/>
            <person name="Chellapilla S."/>
            <person name="Goldsmith M.R."/>
            <person name="Grosse-Wilde E."/>
            <person name="Heckel D.G."/>
            <person name="Herndon N."/>
            <person name="Jiang H."/>
            <person name="Papanicolaou A."/>
            <person name="Qu J."/>
            <person name="Soulages J.L."/>
            <person name="Vogel H."/>
            <person name="Walters J."/>
            <person name="Waterhouse R.M."/>
            <person name="Ahn S.J."/>
            <person name="Almeida F.C."/>
            <person name="An C."/>
            <person name="Aqrawi P."/>
            <person name="Bretschneider A."/>
            <person name="Bryant W.B."/>
            <person name="Bucks S."/>
            <person name="Chao H."/>
            <person name="Chevignon G."/>
            <person name="Christen J.M."/>
            <person name="Clarke D.F."/>
            <person name="Dittmer N.T."/>
            <person name="Ferguson L.C.F."/>
            <person name="Garavelou S."/>
            <person name="Gordon K.H.J."/>
            <person name="Gunaratna R.T."/>
            <person name="Han Y."/>
            <person name="Hauser F."/>
            <person name="He Y."/>
            <person name="Heidel-Fischer H."/>
            <person name="Hirsh A."/>
            <person name="Hu Y."/>
            <person name="Jiang H."/>
            <person name="Kalra D."/>
            <person name="Klinner C."/>
            <person name="Konig C."/>
            <person name="Kovar C."/>
            <person name="Kroll A.R."/>
            <person name="Kuwar S.S."/>
            <person name="Lee S.L."/>
            <person name="Lehman R."/>
            <person name="Li K."/>
            <person name="Li Z."/>
            <person name="Liang H."/>
            <person name="Lovelace S."/>
            <person name="Lu Z."/>
            <person name="Mansfield J.H."/>
            <person name="McCulloch K.J."/>
            <person name="Mathew T."/>
            <person name="Morton B."/>
            <person name="Muzny D.M."/>
            <person name="Neunemann D."/>
            <person name="Ongeri F."/>
            <person name="Pauchet Y."/>
            <person name="Pu L.L."/>
            <person name="Pyrousis I."/>
            <person name="Rao X.J."/>
            <person name="Redding A."/>
            <person name="Roesel C."/>
            <person name="Sanchez-Gracia A."/>
            <person name="Schaack S."/>
            <person name="Shukla A."/>
            <person name="Tetreau G."/>
            <person name="Wang Y."/>
            <person name="Xiong G.H."/>
            <person name="Traut W."/>
            <person name="Walsh T.K."/>
            <person name="Worley K.C."/>
            <person name="Wu D."/>
            <person name="Wu W."/>
            <person name="Wu Y.Q."/>
            <person name="Zhang X."/>
            <person name="Zou Z."/>
            <person name="Zucker H."/>
            <person name="Briscoe A.D."/>
            <person name="Burmester T."/>
            <person name="Clem R.J."/>
            <person name="Feyereisen R."/>
            <person name="Grimmelikhuijzen C.J.P."/>
            <person name="Hamodrakas S.J."/>
            <person name="Hansson B.S."/>
            <person name="Huguet E."/>
            <person name="Jermiin L.S."/>
            <person name="Lan Q."/>
            <person name="Lehman H.K."/>
            <person name="Lorenzen M."/>
            <person name="Merzendorfer H."/>
            <person name="Michalopoulos I."/>
            <person name="Morton D.B."/>
            <person name="Muthukrishnan S."/>
            <person name="Oakeshott J.G."/>
            <person name="Palmer W."/>
            <person name="Park Y."/>
            <person name="Passarelli A.L."/>
            <person name="Rozas J."/>
            <person name="Schwartz L.M."/>
            <person name="Smith W."/>
            <person name="Southgate A."/>
            <person name="Vilcinskas A."/>
            <person name="Vogt R."/>
            <person name="Wang P."/>
            <person name="Werren J."/>
            <person name="Yu X.Q."/>
            <person name="Zhou J.J."/>
            <person name="Brown S.J."/>
            <person name="Scherer S.E."/>
            <person name="Richards S."/>
            <person name="Blissard G.W."/>
        </authorList>
    </citation>
    <scope>NUCLEOTIDE SEQUENCE</scope>
</reference>
<evidence type="ECO:0000256" key="1">
    <source>
        <dbReference type="SAM" id="MobiDB-lite"/>
    </source>
</evidence>